<dbReference type="EMBL" id="ML976755">
    <property type="protein sequence ID" value="KAF1965822.1"/>
    <property type="molecule type" value="Genomic_DNA"/>
</dbReference>
<dbReference type="AlphaFoldDB" id="A0A6A5UPW0"/>
<evidence type="ECO:0000256" key="1">
    <source>
        <dbReference type="SAM" id="Phobius"/>
    </source>
</evidence>
<sequence>MQISIPAVILVMMPLVVLFIGLLTAMCFRHDGIVDSRIRSPFDCISDCFFGLWFLVSKKTPVAKKQDLEAALAVSPRPVAHREETA</sequence>
<feature type="transmembrane region" description="Helical" evidence="1">
    <location>
        <begin position="6"/>
        <end position="28"/>
    </location>
</feature>
<evidence type="ECO:0000313" key="3">
    <source>
        <dbReference type="Proteomes" id="UP000800036"/>
    </source>
</evidence>
<reference evidence="2" key="1">
    <citation type="journal article" date="2020" name="Stud. Mycol.">
        <title>101 Dothideomycetes genomes: a test case for predicting lifestyles and emergence of pathogens.</title>
        <authorList>
            <person name="Haridas S."/>
            <person name="Albert R."/>
            <person name="Binder M."/>
            <person name="Bloem J."/>
            <person name="Labutti K."/>
            <person name="Salamov A."/>
            <person name="Andreopoulos B."/>
            <person name="Baker S."/>
            <person name="Barry K."/>
            <person name="Bills G."/>
            <person name="Bluhm B."/>
            <person name="Cannon C."/>
            <person name="Castanera R."/>
            <person name="Culley D."/>
            <person name="Daum C."/>
            <person name="Ezra D."/>
            <person name="Gonzalez J."/>
            <person name="Henrissat B."/>
            <person name="Kuo A."/>
            <person name="Liang C."/>
            <person name="Lipzen A."/>
            <person name="Lutzoni F."/>
            <person name="Magnuson J."/>
            <person name="Mondo S."/>
            <person name="Nolan M."/>
            <person name="Ohm R."/>
            <person name="Pangilinan J."/>
            <person name="Park H.-J."/>
            <person name="Ramirez L."/>
            <person name="Alfaro M."/>
            <person name="Sun H."/>
            <person name="Tritt A."/>
            <person name="Yoshinaga Y."/>
            <person name="Zwiers L.-H."/>
            <person name="Turgeon B."/>
            <person name="Goodwin S."/>
            <person name="Spatafora J."/>
            <person name="Crous P."/>
            <person name="Grigoriev I."/>
        </authorList>
    </citation>
    <scope>NUCLEOTIDE SEQUENCE</scope>
    <source>
        <strain evidence="2">CBS 107.79</strain>
    </source>
</reference>
<keyword evidence="1" id="KW-0472">Membrane</keyword>
<keyword evidence="1" id="KW-0812">Transmembrane</keyword>
<proteinExistence type="predicted"/>
<evidence type="ECO:0000313" key="2">
    <source>
        <dbReference type="EMBL" id="KAF1965822.1"/>
    </source>
</evidence>
<accession>A0A6A5UPW0</accession>
<name>A0A6A5UPW0_9PLEO</name>
<organism evidence="2 3">
    <name type="scientific">Bimuria novae-zelandiae CBS 107.79</name>
    <dbReference type="NCBI Taxonomy" id="1447943"/>
    <lineage>
        <taxon>Eukaryota</taxon>
        <taxon>Fungi</taxon>
        <taxon>Dikarya</taxon>
        <taxon>Ascomycota</taxon>
        <taxon>Pezizomycotina</taxon>
        <taxon>Dothideomycetes</taxon>
        <taxon>Pleosporomycetidae</taxon>
        <taxon>Pleosporales</taxon>
        <taxon>Massarineae</taxon>
        <taxon>Didymosphaeriaceae</taxon>
        <taxon>Bimuria</taxon>
    </lineage>
</organism>
<gene>
    <name evidence="2" type="ORF">BU23DRAFT_16593</name>
</gene>
<keyword evidence="1" id="KW-1133">Transmembrane helix</keyword>
<keyword evidence="3" id="KW-1185">Reference proteome</keyword>
<dbReference type="Proteomes" id="UP000800036">
    <property type="component" value="Unassembled WGS sequence"/>
</dbReference>
<protein>
    <submittedName>
        <fullName evidence="2">Uncharacterized protein</fullName>
    </submittedName>
</protein>